<proteinExistence type="predicted"/>
<feature type="region of interest" description="Disordered" evidence="1">
    <location>
        <begin position="1"/>
        <end position="37"/>
    </location>
</feature>
<comment type="caution">
    <text evidence="2">The sequence shown here is derived from an EMBL/GenBank/DDBJ whole genome shotgun (WGS) entry which is preliminary data.</text>
</comment>
<name>A0A2N5UMF5_9BASI</name>
<dbReference type="AlphaFoldDB" id="A0A2N5UMF5"/>
<feature type="compositionally biased region" description="Basic and acidic residues" evidence="1">
    <location>
        <begin position="1"/>
        <end position="28"/>
    </location>
</feature>
<dbReference type="Proteomes" id="UP000235392">
    <property type="component" value="Unassembled WGS sequence"/>
</dbReference>
<protein>
    <submittedName>
        <fullName evidence="2">Uncharacterized protein</fullName>
    </submittedName>
</protein>
<evidence type="ECO:0000313" key="3">
    <source>
        <dbReference type="Proteomes" id="UP000235392"/>
    </source>
</evidence>
<sequence>MSDLLDKSQDKRLKSDHDKHVDGMERRASSSAPLVNGPEEVSQELLNRLDEWQGMLQQLDLTAESTYDSVEVF</sequence>
<dbReference type="EMBL" id="PGCI01000121">
    <property type="protein sequence ID" value="PLW38945.1"/>
    <property type="molecule type" value="Genomic_DNA"/>
</dbReference>
<reference evidence="2 3" key="1">
    <citation type="submission" date="2017-11" db="EMBL/GenBank/DDBJ databases">
        <title>De novo assembly and phasing of dikaryotic genomes from two isolates of Puccinia coronata f. sp. avenae, the causal agent of oat crown rust.</title>
        <authorList>
            <person name="Miller M.E."/>
            <person name="Zhang Y."/>
            <person name="Omidvar V."/>
            <person name="Sperschneider J."/>
            <person name="Schwessinger B."/>
            <person name="Raley C."/>
            <person name="Palmer J.M."/>
            <person name="Garnica D."/>
            <person name="Upadhyaya N."/>
            <person name="Rathjen J."/>
            <person name="Taylor J.M."/>
            <person name="Park R.F."/>
            <person name="Dodds P.N."/>
            <person name="Hirsch C.D."/>
            <person name="Kianian S.F."/>
            <person name="Figueroa M."/>
        </authorList>
    </citation>
    <scope>NUCLEOTIDE SEQUENCE [LARGE SCALE GENOMIC DNA]</scope>
    <source>
        <strain evidence="2">12SD80</strain>
    </source>
</reference>
<evidence type="ECO:0000313" key="2">
    <source>
        <dbReference type="EMBL" id="PLW38945.1"/>
    </source>
</evidence>
<evidence type="ECO:0000256" key="1">
    <source>
        <dbReference type="SAM" id="MobiDB-lite"/>
    </source>
</evidence>
<organism evidence="2 3">
    <name type="scientific">Puccinia coronata f. sp. avenae</name>
    <dbReference type="NCBI Taxonomy" id="200324"/>
    <lineage>
        <taxon>Eukaryota</taxon>
        <taxon>Fungi</taxon>
        <taxon>Dikarya</taxon>
        <taxon>Basidiomycota</taxon>
        <taxon>Pucciniomycotina</taxon>
        <taxon>Pucciniomycetes</taxon>
        <taxon>Pucciniales</taxon>
        <taxon>Pucciniaceae</taxon>
        <taxon>Puccinia</taxon>
    </lineage>
</organism>
<accession>A0A2N5UMF5</accession>
<gene>
    <name evidence="2" type="ORF">PCASD_11695</name>
</gene>